<dbReference type="OrthoDB" id="411356at2"/>
<dbReference type="SUPFAM" id="SSF52833">
    <property type="entry name" value="Thioredoxin-like"/>
    <property type="match status" value="1"/>
</dbReference>
<evidence type="ECO:0000313" key="2">
    <source>
        <dbReference type="EMBL" id="AQS54364.1"/>
    </source>
</evidence>
<dbReference type="InterPro" id="IPR013766">
    <property type="entry name" value="Thioredoxin_domain"/>
</dbReference>
<reference evidence="2 3" key="1">
    <citation type="journal article" date="2014" name="Int. J. Syst. Evol. Microbiol.">
        <title>Jeotgalibaca dankookensis gen. nov., sp. nov., a member of the family Carnobacteriaceae, isolated from seujeot (Korean traditional food).</title>
        <authorList>
            <person name="Lee D.G."/>
            <person name="Trujillo M.E."/>
            <person name="Kang H."/>
            <person name="Ahn T.Y."/>
        </authorList>
    </citation>
    <scope>NUCLEOTIDE SEQUENCE [LARGE SCALE GENOMIC DNA]</scope>
    <source>
        <strain evidence="2 3">EX-07</strain>
    </source>
</reference>
<evidence type="ECO:0000313" key="3">
    <source>
        <dbReference type="Proteomes" id="UP000188993"/>
    </source>
</evidence>
<feature type="domain" description="Thioredoxin" evidence="1">
    <location>
        <begin position="30"/>
        <end position="85"/>
    </location>
</feature>
<sequence length="108" mass="12217">MLDRQAQNIEEAQSFVETEHFAFIYVSRVDCGVCHAVLPQVKNLLEDYPQVKLLEVDADKVPSVAGAFSVLTVPALLMFVDGKEMLRKARFVVMSELEREVAQIVENY</sequence>
<dbReference type="AlphaFoldDB" id="A0A1S6IS63"/>
<organism evidence="2 3">
    <name type="scientific">Jeotgalibaca dankookensis</name>
    <dbReference type="NCBI Taxonomy" id="708126"/>
    <lineage>
        <taxon>Bacteria</taxon>
        <taxon>Bacillati</taxon>
        <taxon>Bacillota</taxon>
        <taxon>Bacilli</taxon>
        <taxon>Lactobacillales</taxon>
        <taxon>Carnobacteriaceae</taxon>
        <taxon>Jeotgalibaca</taxon>
    </lineage>
</organism>
<dbReference type="Gene3D" id="3.40.30.10">
    <property type="entry name" value="Glutaredoxin"/>
    <property type="match status" value="1"/>
</dbReference>
<dbReference type="KEGG" id="jda:BW727_102050"/>
<proteinExistence type="predicted"/>
<protein>
    <submittedName>
        <fullName evidence="2">Thioredoxin</fullName>
    </submittedName>
</protein>
<dbReference type="Proteomes" id="UP000188993">
    <property type="component" value="Chromosome"/>
</dbReference>
<accession>A0A1S6IS63</accession>
<dbReference type="InterPro" id="IPR036249">
    <property type="entry name" value="Thioredoxin-like_sf"/>
</dbReference>
<dbReference type="RefSeq" id="WP_062468321.1">
    <property type="nucleotide sequence ID" value="NZ_BBYN01000006.1"/>
</dbReference>
<dbReference type="CDD" id="cd02947">
    <property type="entry name" value="TRX_family"/>
    <property type="match status" value="1"/>
</dbReference>
<dbReference type="STRING" id="708126.BW727_102050"/>
<gene>
    <name evidence="2" type="primary">trxA_2</name>
    <name evidence="2" type="ORF">BW727_102050</name>
</gene>
<name>A0A1S6IS63_9LACT</name>
<keyword evidence="3" id="KW-1185">Reference proteome</keyword>
<dbReference type="EMBL" id="CP019728">
    <property type="protein sequence ID" value="AQS54364.1"/>
    <property type="molecule type" value="Genomic_DNA"/>
</dbReference>
<dbReference type="Pfam" id="PF00085">
    <property type="entry name" value="Thioredoxin"/>
    <property type="match status" value="1"/>
</dbReference>
<evidence type="ECO:0000259" key="1">
    <source>
        <dbReference type="Pfam" id="PF00085"/>
    </source>
</evidence>